<keyword evidence="2" id="KW-0238">DNA-binding</keyword>
<dbReference type="Gene3D" id="1.10.10.10">
    <property type="entry name" value="Winged helix-like DNA-binding domain superfamily/Winged helix DNA-binding domain"/>
    <property type="match status" value="1"/>
</dbReference>
<dbReference type="AlphaFoldDB" id="A0AAN1CVZ3"/>
<evidence type="ECO:0000256" key="3">
    <source>
        <dbReference type="ARBA" id="ARBA00023163"/>
    </source>
</evidence>
<dbReference type="Proteomes" id="UP000092741">
    <property type="component" value="Chromosome 1"/>
</dbReference>
<gene>
    <name evidence="5" type="ORF">BA890_10175</name>
</gene>
<dbReference type="GeneID" id="70911766"/>
<name>A0AAN1CVZ3_VIBNA</name>
<sequence length="157" mass="17814">MGDVSTLDSFDKKILELMQSNCRLASEVIAEQVGLSASAVQRRLKRLREEGAIQAEIAVVKSELSTHPMTFIAGIEIERDNYSVLNKFKRWAESQPSIQQVFYVTGNVDLMVVITAENTKSYDGFIEQIMEQFPQIRRVMTNVVLDTPKQSLYLPLE</sequence>
<dbReference type="SMART" id="SM00344">
    <property type="entry name" value="HTH_ASNC"/>
    <property type="match status" value="1"/>
</dbReference>
<evidence type="ECO:0000256" key="1">
    <source>
        <dbReference type="ARBA" id="ARBA00023015"/>
    </source>
</evidence>
<dbReference type="GO" id="GO:0006355">
    <property type="term" value="P:regulation of DNA-templated transcription"/>
    <property type="evidence" value="ECO:0007669"/>
    <property type="project" value="UniProtKB-ARBA"/>
</dbReference>
<dbReference type="InterPro" id="IPR000485">
    <property type="entry name" value="AsnC-type_HTH_dom"/>
</dbReference>
<dbReference type="SUPFAM" id="SSF54909">
    <property type="entry name" value="Dimeric alpha+beta barrel"/>
    <property type="match status" value="1"/>
</dbReference>
<evidence type="ECO:0000313" key="5">
    <source>
        <dbReference type="EMBL" id="ANQ13117.1"/>
    </source>
</evidence>
<dbReference type="SUPFAM" id="SSF46785">
    <property type="entry name" value="Winged helix' DNA-binding domain"/>
    <property type="match status" value="1"/>
</dbReference>
<feature type="domain" description="HTH asnC-type" evidence="4">
    <location>
        <begin position="7"/>
        <end position="76"/>
    </location>
</feature>
<dbReference type="PROSITE" id="PS50956">
    <property type="entry name" value="HTH_ASNC_2"/>
    <property type="match status" value="1"/>
</dbReference>
<evidence type="ECO:0000313" key="6">
    <source>
        <dbReference type="Proteomes" id="UP000092741"/>
    </source>
</evidence>
<dbReference type="PANTHER" id="PTHR30154:SF34">
    <property type="entry name" value="TRANSCRIPTIONAL REGULATOR AZLB"/>
    <property type="match status" value="1"/>
</dbReference>
<dbReference type="InterPro" id="IPR036390">
    <property type="entry name" value="WH_DNA-bd_sf"/>
</dbReference>
<keyword evidence="6" id="KW-1185">Reference proteome</keyword>
<dbReference type="InterPro" id="IPR019888">
    <property type="entry name" value="Tscrpt_reg_AsnC-like"/>
</dbReference>
<protein>
    <submittedName>
        <fullName evidence="5">AsnC family transcriptional regulator</fullName>
    </submittedName>
</protein>
<dbReference type="InterPro" id="IPR011008">
    <property type="entry name" value="Dimeric_a/b-barrel"/>
</dbReference>
<dbReference type="Gene3D" id="3.30.70.920">
    <property type="match status" value="1"/>
</dbReference>
<dbReference type="PRINTS" id="PR00033">
    <property type="entry name" value="HTHASNC"/>
</dbReference>
<reference evidence="5 6" key="1">
    <citation type="submission" date="2016-07" db="EMBL/GenBank/DDBJ databases">
        <title>Developing Vibrio natriegens as a novel, fast-growing host for biotechnology.</title>
        <authorList>
            <person name="Weinstock M.T."/>
            <person name="Hesek E.D."/>
            <person name="Wilson C.M."/>
            <person name="Gibson D.G."/>
        </authorList>
    </citation>
    <scope>NUCLEOTIDE SEQUENCE [LARGE SCALE GENOMIC DNA]</scope>
    <source>
        <strain evidence="5 6">ATCC 14048</strain>
    </source>
</reference>
<evidence type="ECO:0000259" key="4">
    <source>
        <dbReference type="PROSITE" id="PS50956"/>
    </source>
</evidence>
<proteinExistence type="predicted"/>
<keyword evidence="3" id="KW-0804">Transcription</keyword>
<accession>A0AAN1CVZ3</accession>
<keyword evidence="1" id="KW-0805">Transcription regulation</keyword>
<dbReference type="KEGG" id="vna:PN96_03105"/>
<dbReference type="InterPro" id="IPR036388">
    <property type="entry name" value="WH-like_DNA-bd_sf"/>
</dbReference>
<organism evidence="5 6">
    <name type="scientific">Vibrio natriegens NBRC 15636 = ATCC 14048 = DSM 759</name>
    <dbReference type="NCBI Taxonomy" id="1219067"/>
    <lineage>
        <taxon>Bacteria</taxon>
        <taxon>Pseudomonadati</taxon>
        <taxon>Pseudomonadota</taxon>
        <taxon>Gammaproteobacteria</taxon>
        <taxon>Vibrionales</taxon>
        <taxon>Vibrionaceae</taxon>
        <taxon>Vibrio</taxon>
    </lineage>
</organism>
<dbReference type="GO" id="GO:0043200">
    <property type="term" value="P:response to amino acid"/>
    <property type="evidence" value="ECO:0007669"/>
    <property type="project" value="TreeGrafter"/>
</dbReference>
<dbReference type="RefSeq" id="WP_014232569.1">
    <property type="nucleotide sequence ID" value="NZ_ATFJ01000024.1"/>
</dbReference>
<dbReference type="EMBL" id="CP016345">
    <property type="protein sequence ID" value="ANQ13117.1"/>
    <property type="molecule type" value="Genomic_DNA"/>
</dbReference>
<dbReference type="PANTHER" id="PTHR30154">
    <property type="entry name" value="LEUCINE-RESPONSIVE REGULATORY PROTEIN"/>
    <property type="match status" value="1"/>
</dbReference>
<dbReference type="InterPro" id="IPR019887">
    <property type="entry name" value="Tscrpt_reg_AsnC/Lrp_C"/>
</dbReference>
<dbReference type="InterPro" id="IPR011991">
    <property type="entry name" value="ArsR-like_HTH"/>
</dbReference>
<dbReference type="GO" id="GO:0043565">
    <property type="term" value="F:sequence-specific DNA binding"/>
    <property type="evidence" value="ECO:0007669"/>
    <property type="project" value="InterPro"/>
</dbReference>
<dbReference type="Pfam" id="PF13404">
    <property type="entry name" value="HTH_AsnC-type"/>
    <property type="match status" value="1"/>
</dbReference>
<evidence type="ECO:0000256" key="2">
    <source>
        <dbReference type="ARBA" id="ARBA00023125"/>
    </source>
</evidence>
<dbReference type="GO" id="GO:0005829">
    <property type="term" value="C:cytosol"/>
    <property type="evidence" value="ECO:0007669"/>
    <property type="project" value="TreeGrafter"/>
</dbReference>
<dbReference type="Pfam" id="PF01037">
    <property type="entry name" value="AsnC_trans_reg"/>
    <property type="match status" value="1"/>
</dbReference>
<dbReference type="CDD" id="cd00090">
    <property type="entry name" value="HTH_ARSR"/>
    <property type="match status" value="1"/>
</dbReference>